<evidence type="ECO:0000256" key="10">
    <source>
        <dbReference type="ARBA" id="ARBA00048302"/>
    </source>
</evidence>
<keyword evidence="14" id="KW-1185">Reference proteome</keyword>
<comment type="catalytic activity">
    <reaction evidence="10">
        <text>a 2,3-saturated acyl-CoA + NAD(+) = a (2E)-enoyl-CoA + NADH + H(+)</text>
        <dbReference type="Rhea" id="RHEA:18177"/>
        <dbReference type="ChEBI" id="CHEBI:15378"/>
        <dbReference type="ChEBI" id="CHEBI:57540"/>
        <dbReference type="ChEBI" id="CHEBI:57945"/>
        <dbReference type="ChEBI" id="CHEBI:58856"/>
        <dbReference type="ChEBI" id="CHEBI:65111"/>
        <dbReference type="EC" id="1.3.1.44"/>
    </reaction>
</comment>
<reference evidence="13" key="1">
    <citation type="journal article" date="2014" name="Int. J. Syst. Evol. Microbiol.">
        <title>Complete genome sequence of Corynebacterium casei LMG S-19264T (=DSM 44701T), isolated from a smear-ripened cheese.</title>
        <authorList>
            <consortium name="US DOE Joint Genome Institute (JGI-PGF)"/>
            <person name="Walter F."/>
            <person name="Albersmeier A."/>
            <person name="Kalinowski J."/>
            <person name="Ruckert C."/>
        </authorList>
    </citation>
    <scope>NUCLEOTIDE SEQUENCE</scope>
    <source>
        <strain evidence="13">JCM 4646</strain>
    </source>
</reference>
<comment type="subunit">
    <text evidence="2">Monomer.</text>
</comment>
<evidence type="ECO:0000256" key="7">
    <source>
        <dbReference type="ARBA" id="ARBA00023027"/>
    </source>
</evidence>
<dbReference type="Proteomes" id="UP000617734">
    <property type="component" value="Unassembled WGS sequence"/>
</dbReference>
<dbReference type="GO" id="GO:0004318">
    <property type="term" value="F:enoyl-[acyl-carrier-protein] reductase (NADH) activity"/>
    <property type="evidence" value="ECO:0007669"/>
    <property type="project" value="TreeGrafter"/>
</dbReference>
<dbReference type="EMBL" id="BNBO01000012">
    <property type="protein sequence ID" value="GHH69421.1"/>
    <property type="molecule type" value="Genomic_DNA"/>
</dbReference>
<dbReference type="PANTHER" id="PTHR37480:SF1">
    <property type="entry name" value="ENOYL-[ACYL-CARRIER-PROTEIN] REDUCTASE [NADH]"/>
    <property type="match status" value="1"/>
</dbReference>
<dbReference type="Pfam" id="PF07055">
    <property type="entry name" value="Eno-Rase_FAD_bd"/>
    <property type="match status" value="1"/>
</dbReference>
<evidence type="ECO:0000313" key="14">
    <source>
        <dbReference type="Proteomes" id="UP000617734"/>
    </source>
</evidence>
<evidence type="ECO:0000313" key="13">
    <source>
        <dbReference type="EMBL" id="GHH69421.1"/>
    </source>
</evidence>
<comment type="caution">
    <text evidence="13">The sequence shown here is derived from an EMBL/GenBank/DDBJ whole genome shotgun (WGS) entry which is preliminary data.</text>
</comment>
<evidence type="ECO:0000256" key="5">
    <source>
        <dbReference type="ARBA" id="ARBA00022832"/>
    </source>
</evidence>
<evidence type="ECO:0000256" key="6">
    <source>
        <dbReference type="ARBA" id="ARBA00023002"/>
    </source>
</evidence>
<dbReference type="PANTHER" id="PTHR37480">
    <property type="entry name" value="ENOYL-[ACYL-CARRIER-PROTEIN] REDUCTASE [NADH]"/>
    <property type="match status" value="1"/>
</dbReference>
<dbReference type="AlphaFoldDB" id="A0A919FP44"/>
<reference evidence="13" key="2">
    <citation type="submission" date="2020-09" db="EMBL/GenBank/DDBJ databases">
        <authorList>
            <person name="Sun Q."/>
            <person name="Ohkuma M."/>
        </authorList>
    </citation>
    <scope>NUCLEOTIDE SEQUENCE</scope>
    <source>
        <strain evidence="13">JCM 4646</strain>
    </source>
</reference>
<evidence type="ECO:0000256" key="2">
    <source>
        <dbReference type="ARBA" id="ARBA00011245"/>
    </source>
</evidence>
<sequence length="280" mass="29723">MADLVERRFGGRLDHLVYSVAAPRRTDPDTGAVHASVPKPIGRTNRTKTLVFDEEGAPEVREVETAPAEGDDVEQTVAVMGGTDWERWIDHLAGRGLLADGFSTAALSYVGSSLTAAIYRQGTIGAAKAHLEATARVLDERLGRTVGGRAVTSVNGAAVTQSSTAIPGIALYTGLLRGVLGDGLVPPVHQLAALWDQLTGAAPLDLDADGRIRLDGFELADDVQAAVAERWENARTATVGDLADLDWFRDEVRRLHGFSVPGIDYTAPVATDVPWPGQTP</sequence>
<proteinExistence type="predicted"/>
<dbReference type="GO" id="GO:0051287">
    <property type="term" value="F:NAD binding"/>
    <property type="evidence" value="ECO:0007669"/>
    <property type="project" value="TreeGrafter"/>
</dbReference>
<name>A0A919FP44_9ACTN</name>
<evidence type="ECO:0000259" key="11">
    <source>
        <dbReference type="Pfam" id="PF07055"/>
    </source>
</evidence>
<dbReference type="InterPro" id="IPR024906">
    <property type="entry name" value="Eno_Rdtase_FAD-bd_dom"/>
</dbReference>
<protein>
    <recommendedName>
        <fullName evidence="3">trans-2-enoyl-CoA reductase (NAD(+))</fullName>
        <ecNumber evidence="3">1.3.1.44</ecNumber>
    </recommendedName>
</protein>
<keyword evidence="4" id="KW-0444">Lipid biosynthesis</keyword>
<keyword evidence="8" id="KW-0443">Lipid metabolism</keyword>
<feature type="domain" description="Enoyl reductase FAD binding" evidence="11">
    <location>
        <begin position="206"/>
        <end position="269"/>
    </location>
</feature>
<keyword evidence="6" id="KW-0560">Oxidoreductase</keyword>
<dbReference type="Pfam" id="PF12241">
    <property type="entry name" value="Enoyl_reductase"/>
    <property type="match status" value="1"/>
</dbReference>
<dbReference type="Gene3D" id="3.40.50.720">
    <property type="entry name" value="NAD(P)-binding Rossmann-like Domain"/>
    <property type="match status" value="1"/>
</dbReference>
<comment type="pathway">
    <text evidence="1">Lipid metabolism.</text>
</comment>
<feature type="domain" description="Trans-2-enoyl-CoA reductase catalytic" evidence="12">
    <location>
        <begin position="2"/>
        <end position="196"/>
    </location>
</feature>
<dbReference type="EC" id="1.3.1.44" evidence="3"/>
<accession>A0A919FP44</accession>
<gene>
    <name evidence="13" type="ORF">GCM10018781_27900</name>
</gene>
<organism evidence="13 14">
    <name type="scientific">Kitasatospora indigofera</name>
    <dbReference type="NCBI Taxonomy" id="67307"/>
    <lineage>
        <taxon>Bacteria</taxon>
        <taxon>Bacillati</taxon>
        <taxon>Actinomycetota</taxon>
        <taxon>Actinomycetes</taxon>
        <taxon>Kitasatosporales</taxon>
        <taxon>Streptomycetaceae</taxon>
        <taxon>Kitasatospora</taxon>
    </lineage>
</organism>
<evidence type="ECO:0000259" key="12">
    <source>
        <dbReference type="Pfam" id="PF12241"/>
    </source>
</evidence>
<evidence type="ECO:0000256" key="8">
    <source>
        <dbReference type="ARBA" id="ARBA00023098"/>
    </source>
</evidence>
<dbReference type="InterPro" id="IPR024910">
    <property type="entry name" value="Enoyl-CoA_Rdtase_cat_dom"/>
</dbReference>
<keyword evidence="7" id="KW-0520">NAD</keyword>
<dbReference type="InterPro" id="IPR010758">
    <property type="entry name" value="Trans-2-enoyl-CoA_reductase"/>
</dbReference>
<evidence type="ECO:0000256" key="3">
    <source>
        <dbReference type="ARBA" id="ARBA00011983"/>
    </source>
</evidence>
<evidence type="ECO:0000256" key="9">
    <source>
        <dbReference type="ARBA" id="ARBA00023160"/>
    </source>
</evidence>
<keyword evidence="9" id="KW-0275">Fatty acid biosynthesis</keyword>
<dbReference type="GO" id="GO:0006633">
    <property type="term" value="P:fatty acid biosynthetic process"/>
    <property type="evidence" value="ECO:0007669"/>
    <property type="project" value="UniProtKB-KW"/>
</dbReference>
<evidence type="ECO:0000256" key="1">
    <source>
        <dbReference type="ARBA" id="ARBA00005189"/>
    </source>
</evidence>
<keyword evidence="5" id="KW-0276">Fatty acid metabolism</keyword>
<dbReference type="GO" id="GO:0050343">
    <property type="term" value="F:trans-2-enoyl-CoA reductase (NADH) activity"/>
    <property type="evidence" value="ECO:0007669"/>
    <property type="project" value="UniProtKB-EC"/>
</dbReference>
<evidence type="ECO:0000256" key="4">
    <source>
        <dbReference type="ARBA" id="ARBA00022516"/>
    </source>
</evidence>